<feature type="non-terminal residue" evidence="3">
    <location>
        <position position="1"/>
    </location>
</feature>
<dbReference type="Proteomes" id="UP000037035">
    <property type="component" value="Unassembled WGS sequence"/>
</dbReference>
<dbReference type="InterPro" id="IPR043160">
    <property type="entry name" value="Dynein_C_barrel"/>
</dbReference>
<accession>A0A0L6UM05</accession>
<comment type="caution">
    <text evidence="3">The sequence shown here is derived from an EMBL/GenBank/DDBJ whole genome shotgun (WGS) entry which is preliminary data.</text>
</comment>
<dbReference type="InterPro" id="IPR027417">
    <property type="entry name" value="P-loop_NTPase"/>
</dbReference>
<dbReference type="Gene3D" id="1.20.1270.280">
    <property type="match status" value="1"/>
</dbReference>
<dbReference type="PANTHER" id="PTHR45703:SF36">
    <property type="entry name" value="DYNEIN HEAVY CHAIN, CYTOPLASMIC"/>
    <property type="match status" value="1"/>
</dbReference>
<dbReference type="InterPro" id="IPR026983">
    <property type="entry name" value="DHC"/>
</dbReference>
<dbReference type="InterPro" id="IPR041228">
    <property type="entry name" value="Dynein_C"/>
</dbReference>
<dbReference type="PANTHER" id="PTHR45703">
    <property type="entry name" value="DYNEIN HEAVY CHAIN"/>
    <property type="match status" value="1"/>
</dbReference>
<proteinExistence type="predicted"/>
<dbReference type="GO" id="GO:0051959">
    <property type="term" value="F:dynein light intermediate chain binding"/>
    <property type="evidence" value="ECO:0007669"/>
    <property type="project" value="InterPro"/>
</dbReference>
<sequence length="536" mass="60444">RLQSLNPPKSFRLFLTMETNPSIPVNILRQSMVIMNEPPPGIRANLPDQMRKFDCTFYLHGELCSFFSLDLYVTGIISFHDPHSWSRLRYCPLGWSKIYEFNDSDLEAAMSMIDSWMVATAKGKANIDPAQLPWAALRVLLKQAVYGGRVDSEWDQKLLDSFVDTLFKPSAFDVGYQLVNPIADKEGLTIAEGSRLEHFIAWAQALPEREPPHWLSLPPNAEALISTTQGSEILSRLLNMRRTDEDESVGEALKQAKTSSSSSQPAWMRQLETTAKEFLKNLNENLPALDAGGNDINDPLFRFFDREVSLGQKLLGVIRKDLNELIGVCNGEIKQTNHLRSLSGEITKAMIPSHWKRYKVNPSMSLTQWISNFVTRIQQLNQIVTSNNFMNSICLGLLFFPDGFLTATRQFVSHQTKISLEELKLQLFLDYEDSASTEIQNNGFRLEGLIIQGGCLKESILELNEGSDYVPNRAILKWTKAQEHQGDAENIDSKRSVELPLYLDSSRTHLLFCASLPSNEDPGLLSRRGICIIAAS</sequence>
<evidence type="ECO:0000259" key="1">
    <source>
        <dbReference type="Pfam" id="PF18198"/>
    </source>
</evidence>
<dbReference type="Pfam" id="PF18199">
    <property type="entry name" value="Dynein_C"/>
    <property type="match status" value="1"/>
</dbReference>
<dbReference type="OrthoDB" id="447173at2759"/>
<dbReference type="InterPro" id="IPR041658">
    <property type="entry name" value="AAA_lid_11"/>
</dbReference>
<dbReference type="FunFam" id="1.20.1270.280:FF:000004">
    <property type="entry name" value="Cytoplasmic dynein heavy chain 2"/>
    <property type="match status" value="1"/>
</dbReference>
<feature type="domain" description="Dynein heavy chain C-terminal" evidence="2">
    <location>
        <begin position="228"/>
        <end position="533"/>
    </location>
</feature>
<feature type="domain" description="Dynein heavy chain AAA lid" evidence="1">
    <location>
        <begin position="86"/>
        <end position="221"/>
    </location>
</feature>
<dbReference type="VEuPathDB" id="FungiDB:VP01_4936g1"/>
<evidence type="ECO:0000313" key="3">
    <source>
        <dbReference type="EMBL" id="KNZ49563.1"/>
    </source>
</evidence>
<reference evidence="3 4" key="1">
    <citation type="submission" date="2015-08" db="EMBL/GenBank/DDBJ databases">
        <title>Next Generation Sequencing and Analysis of the Genome of Puccinia sorghi L Schw, the Causal Agent of Maize Common Rust.</title>
        <authorList>
            <person name="Rochi L."/>
            <person name="Burguener G."/>
            <person name="Darino M."/>
            <person name="Turjanski A."/>
            <person name="Kreff E."/>
            <person name="Dieguez M.J."/>
            <person name="Sacco F."/>
        </authorList>
    </citation>
    <scope>NUCLEOTIDE SEQUENCE [LARGE SCALE GENOMIC DNA]</scope>
    <source>
        <strain evidence="3 4">RO10H11247</strain>
    </source>
</reference>
<keyword evidence="4" id="KW-1185">Reference proteome</keyword>
<dbReference type="InterPro" id="IPR042219">
    <property type="entry name" value="AAA_lid_11_sf"/>
</dbReference>
<dbReference type="EMBL" id="LAVV01010094">
    <property type="protein sequence ID" value="KNZ49563.1"/>
    <property type="molecule type" value="Genomic_DNA"/>
</dbReference>
<dbReference type="GO" id="GO:0007018">
    <property type="term" value="P:microtubule-based movement"/>
    <property type="evidence" value="ECO:0007669"/>
    <property type="project" value="InterPro"/>
</dbReference>
<dbReference type="AlphaFoldDB" id="A0A0L6UM05"/>
<gene>
    <name evidence="3" type="ORF">VP01_4936g1</name>
</gene>
<dbReference type="Gene3D" id="3.10.490.20">
    <property type="match status" value="1"/>
</dbReference>
<dbReference type="GO" id="GO:0045505">
    <property type="term" value="F:dynein intermediate chain binding"/>
    <property type="evidence" value="ECO:0007669"/>
    <property type="project" value="InterPro"/>
</dbReference>
<dbReference type="Gene3D" id="3.40.50.300">
    <property type="entry name" value="P-loop containing nucleotide triphosphate hydrolases"/>
    <property type="match status" value="1"/>
</dbReference>
<protein>
    <submittedName>
        <fullName evidence="3">Dynein heavy chain 1, cytosolic</fullName>
    </submittedName>
</protein>
<dbReference type="STRING" id="27349.A0A0L6UM05"/>
<evidence type="ECO:0000313" key="4">
    <source>
        <dbReference type="Proteomes" id="UP000037035"/>
    </source>
</evidence>
<dbReference type="Pfam" id="PF18198">
    <property type="entry name" value="AAA_lid_11"/>
    <property type="match status" value="1"/>
</dbReference>
<dbReference type="Gene3D" id="1.10.8.720">
    <property type="entry name" value="Region D6 of dynein motor"/>
    <property type="match status" value="1"/>
</dbReference>
<dbReference type="GO" id="GO:0030286">
    <property type="term" value="C:dynein complex"/>
    <property type="evidence" value="ECO:0007669"/>
    <property type="project" value="InterPro"/>
</dbReference>
<organism evidence="3 4">
    <name type="scientific">Puccinia sorghi</name>
    <dbReference type="NCBI Taxonomy" id="27349"/>
    <lineage>
        <taxon>Eukaryota</taxon>
        <taxon>Fungi</taxon>
        <taxon>Dikarya</taxon>
        <taxon>Basidiomycota</taxon>
        <taxon>Pucciniomycotina</taxon>
        <taxon>Pucciniomycetes</taxon>
        <taxon>Pucciniales</taxon>
        <taxon>Pucciniaceae</taxon>
        <taxon>Puccinia</taxon>
    </lineage>
</organism>
<name>A0A0L6UM05_9BASI</name>
<dbReference type="FunFam" id="1.10.8.720:FF:000003">
    <property type="entry name" value="Cytoplasmic dynein heavy chain 2"/>
    <property type="match status" value="1"/>
</dbReference>
<evidence type="ECO:0000259" key="2">
    <source>
        <dbReference type="Pfam" id="PF18199"/>
    </source>
</evidence>